<evidence type="ECO:0000313" key="2">
    <source>
        <dbReference type="Proteomes" id="UP000008493"/>
    </source>
</evidence>
<accession>K5XYB3</accession>
<dbReference type="EMBL" id="JH971389">
    <property type="protein sequence ID" value="EKM80340.1"/>
    <property type="molecule type" value="Genomic_DNA"/>
</dbReference>
<sequence length="82" mass="9168">MWITFRQGIHRTLALAGGLNGHGGHCELLLGLWEISSRDADYHLRAIKQMSVELEGLEICVRIAKFYRGVFAITRSKEGIGV</sequence>
<protein>
    <submittedName>
        <fullName evidence="1">Uncharacterized protein</fullName>
    </submittedName>
</protein>
<gene>
    <name evidence="1" type="ORF">AGABI1DRAFT_84801</name>
</gene>
<dbReference type="KEGG" id="abp:AGABI1DRAFT84801"/>
<dbReference type="Proteomes" id="UP000008493">
    <property type="component" value="Unassembled WGS sequence"/>
</dbReference>
<dbReference type="HOGENOM" id="CLU_2557764_0_0_1"/>
<name>K5XYB3_AGABU</name>
<dbReference type="GeneID" id="18832010"/>
<dbReference type="InParanoid" id="K5XYB3"/>
<reference evidence="2" key="1">
    <citation type="journal article" date="2012" name="Proc. Natl. Acad. Sci. U.S.A.">
        <title>Genome sequence of the button mushroom Agaricus bisporus reveals mechanisms governing adaptation to a humic-rich ecological niche.</title>
        <authorList>
            <person name="Morin E."/>
            <person name="Kohler A."/>
            <person name="Baker A.R."/>
            <person name="Foulongne-Oriol M."/>
            <person name="Lombard V."/>
            <person name="Nagy L.G."/>
            <person name="Ohm R.A."/>
            <person name="Patyshakuliyeva A."/>
            <person name="Brun A."/>
            <person name="Aerts A.L."/>
            <person name="Bailey A.M."/>
            <person name="Billette C."/>
            <person name="Coutinho P.M."/>
            <person name="Deakin G."/>
            <person name="Doddapaneni H."/>
            <person name="Floudas D."/>
            <person name="Grimwood J."/>
            <person name="Hilden K."/>
            <person name="Kuees U."/>
            <person name="LaButti K.M."/>
            <person name="Lapidus A."/>
            <person name="Lindquist E.A."/>
            <person name="Lucas S.M."/>
            <person name="Murat C."/>
            <person name="Riley R.W."/>
            <person name="Salamov A.A."/>
            <person name="Schmutz J."/>
            <person name="Subramanian V."/>
            <person name="Woesten H.A.B."/>
            <person name="Xu J."/>
            <person name="Eastwood D.C."/>
            <person name="Foster G.D."/>
            <person name="Sonnenberg A.S."/>
            <person name="Cullen D."/>
            <person name="de Vries R.P."/>
            <person name="Lundell T."/>
            <person name="Hibbett D.S."/>
            <person name="Henrissat B."/>
            <person name="Burton K.S."/>
            <person name="Kerrigan R.W."/>
            <person name="Challen M.P."/>
            <person name="Grigoriev I.V."/>
            <person name="Martin F."/>
        </authorList>
    </citation>
    <scope>NUCLEOTIDE SEQUENCE [LARGE SCALE GENOMIC DNA]</scope>
    <source>
        <strain evidence="2">JB137-S8 / ATCC MYA-4627 / FGSC 10392</strain>
    </source>
</reference>
<dbReference type="RefSeq" id="XP_007329513.1">
    <property type="nucleotide sequence ID" value="XM_007329451.1"/>
</dbReference>
<proteinExistence type="predicted"/>
<dbReference type="AlphaFoldDB" id="K5XYB3"/>
<keyword evidence="2" id="KW-1185">Reference proteome</keyword>
<organism evidence="1 2">
    <name type="scientific">Agaricus bisporus var. burnettii (strain JB137-S8 / ATCC MYA-4627 / FGSC 10392)</name>
    <name type="common">White button mushroom</name>
    <dbReference type="NCBI Taxonomy" id="597362"/>
    <lineage>
        <taxon>Eukaryota</taxon>
        <taxon>Fungi</taxon>
        <taxon>Dikarya</taxon>
        <taxon>Basidiomycota</taxon>
        <taxon>Agaricomycotina</taxon>
        <taxon>Agaricomycetes</taxon>
        <taxon>Agaricomycetidae</taxon>
        <taxon>Agaricales</taxon>
        <taxon>Agaricineae</taxon>
        <taxon>Agaricaceae</taxon>
        <taxon>Agaricus</taxon>
    </lineage>
</organism>
<evidence type="ECO:0000313" key="1">
    <source>
        <dbReference type="EMBL" id="EKM80340.1"/>
    </source>
</evidence>